<reference evidence="1" key="1">
    <citation type="submission" date="2019-08" db="EMBL/GenBank/DDBJ databases">
        <title>Comparative genome analysis confer to the adaptation heavy metal polluted environment.</title>
        <authorList>
            <person name="Li Y."/>
        </authorList>
    </citation>
    <scope>NUCLEOTIDE SEQUENCE [LARGE SCALE GENOMIC DNA]</scope>
    <source>
        <strain evidence="1">P1</strain>
    </source>
</reference>
<sequence>MFNQKLKRVNYLYNVAVLFILFVLGGISVAAAAPVAAIGAVATGSLLNCVKMPGFAFMAVQVEIWENHIEEAIFKDNAFIRFSFNADEYVNGRAVHIPQSGGAGNVVKNRAFTQGGATVRKRTDTDVLYLIDEFTTDPVLISNAETVELSYDKRESVLGEDKNQLSQTIAEEMLYNWTHDQNTGAVLPATSIIKTTGPIVQATAPGATGYRFSASLSDQQRAATFLRTQNRWFEGQMYALYSANLHAQTYPADSIVTATYMQAATEDERRNGLLGKSNGFGIMQRSNVFTIAADGTIKAPGAAPEATDCEGVLFWYKDAVETANGDMKMFDQYGNPVYYGDLFSFLKRVGGRARRADWRGIVLLVQGQPTQAQIDAYLAAH</sequence>
<dbReference type="EMBL" id="CP043450">
    <property type="protein sequence ID" value="QEM13474.1"/>
    <property type="molecule type" value="Genomic_DNA"/>
</dbReference>
<keyword evidence="2" id="KW-1185">Reference proteome</keyword>
<evidence type="ECO:0000313" key="1">
    <source>
        <dbReference type="EMBL" id="QEM13474.1"/>
    </source>
</evidence>
<dbReference type="AlphaFoldDB" id="A0A5C1I6H5"/>
<gene>
    <name evidence="1" type="ORF">DEO27_026840</name>
</gene>
<organism evidence="1 2">
    <name type="scientific">Mucilaginibacter rubeus</name>
    <dbReference type="NCBI Taxonomy" id="2027860"/>
    <lineage>
        <taxon>Bacteria</taxon>
        <taxon>Pseudomonadati</taxon>
        <taxon>Bacteroidota</taxon>
        <taxon>Sphingobacteriia</taxon>
        <taxon>Sphingobacteriales</taxon>
        <taxon>Sphingobacteriaceae</taxon>
        <taxon>Mucilaginibacter</taxon>
    </lineage>
</organism>
<dbReference type="Proteomes" id="UP000251402">
    <property type="component" value="Chromosome"/>
</dbReference>
<protein>
    <submittedName>
        <fullName evidence="1">Uncharacterized protein</fullName>
    </submittedName>
</protein>
<dbReference type="RefSeq" id="WP_112574845.1">
    <property type="nucleotide sequence ID" value="NZ_CP043450.1"/>
</dbReference>
<proteinExistence type="predicted"/>
<name>A0A5C1I6H5_9SPHI</name>
<dbReference type="KEGG" id="mrub:DEO27_026840"/>
<dbReference type="OrthoDB" id="1228719at2"/>
<evidence type="ECO:0000313" key="2">
    <source>
        <dbReference type="Proteomes" id="UP000251402"/>
    </source>
</evidence>
<accession>A0A5C1I6H5</accession>